<dbReference type="InterPro" id="IPR056119">
    <property type="entry name" value="DUF7702"/>
</dbReference>
<dbReference type="InterPro" id="IPR036770">
    <property type="entry name" value="Ankyrin_rpt-contain_sf"/>
</dbReference>
<gene>
    <name evidence="3" type="ORF">N7469_010795</name>
</gene>
<dbReference type="GeneID" id="81388867"/>
<keyword evidence="1" id="KW-0812">Transmembrane</keyword>
<feature type="transmembrane region" description="Helical" evidence="1">
    <location>
        <begin position="66"/>
        <end position="89"/>
    </location>
</feature>
<feature type="domain" description="DUF7702" evidence="2">
    <location>
        <begin position="3"/>
        <end position="243"/>
    </location>
</feature>
<reference evidence="3" key="2">
    <citation type="journal article" date="2023" name="IMA Fungus">
        <title>Comparative genomic study of the Penicillium genus elucidates a diverse pangenome and 15 lateral gene transfer events.</title>
        <authorList>
            <person name="Petersen C."/>
            <person name="Sorensen T."/>
            <person name="Nielsen M.R."/>
            <person name="Sondergaard T.E."/>
            <person name="Sorensen J.L."/>
            <person name="Fitzpatrick D.A."/>
            <person name="Frisvad J.C."/>
            <person name="Nielsen K.L."/>
        </authorList>
    </citation>
    <scope>NUCLEOTIDE SEQUENCE</scope>
    <source>
        <strain evidence="3">IBT 23319</strain>
    </source>
</reference>
<dbReference type="Pfam" id="PF24800">
    <property type="entry name" value="DUF7702"/>
    <property type="match status" value="1"/>
</dbReference>
<dbReference type="PANTHER" id="PTHR42109:SF2">
    <property type="entry name" value="INTEGRAL MEMBRANE PROTEIN"/>
    <property type="match status" value="1"/>
</dbReference>
<feature type="transmembrane region" description="Helical" evidence="1">
    <location>
        <begin position="180"/>
        <end position="204"/>
    </location>
</feature>
<dbReference type="AlphaFoldDB" id="A0A9W9NLF2"/>
<feature type="transmembrane region" description="Helical" evidence="1">
    <location>
        <begin position="109"/>
        <end position="129"/>
    </location>
</feature>
<dbReference type="Gene3D" id="1.25.40.20">
    <property type="entry name" value="Ankyrin repeat-containing domain"/>
    <property type="match status" value="1"/>
</dbReference>
<keyword evidence="4" id="KW-1185">Reference proteome</keyword>
<dbReference type="EMBL" id="JAPQKT010000009">
    <property type="protein sequence ID" value="KAJ5221908.1"/>
    <property type="molecule type" value="Genomic_DNA"/>
</dbReference>
<name>A0A9W9NLF2_PENCI</name>
<keyword evidence="1" id="KW-1133">Transmembrane helix</keyword>
<keyword evidence="1" id="KW-0472">Membrane</keyword>
<comment type="caution">
    <text evidence="3">The sequence shown here is derived from an EMBL/GenBank/DDBJ whole genome shotgun (WGS) entry which is preliminary data.</text>
</comment>
<evidence type="ECO:0000313" key="4">
    <source>
        <dbReference type="Proteomes" id="UP001147733"/>
    </source>
</evidence>
<organism evidence="3 4">
    <name type="scientific">Penicillium citrinum</name>
    <dbReference type="NCBI Taxonomy" id="5077"/>
    <lineage>
        <taxon>Eukaryota</taxon>
        <taxon>Fungi</taxon>
        <taxon>Dikarya</taxon>
        <taxon>Ascomycota</taxon>
        <taxon>Pezizomycotina</taxon>
        <taxon>Eurotiomycetes</taxon>
        <taxon>Eurotiomycetidae</taxon>
        <taxon>Eurotiales</taxon>
        <taxon>Aspergillaceae</taxon>
        <taxon>Penicillium</taxon>
    </lineage>
</organism>
<proteinExistence type="predicted"/>
<protein>
    <recommendedName>
        <fullName evidence="2">DUF7702 domain-containing protein</fullName>
    </recommendedName>
</protein>
<accession>A0A9W9NLF2</accession>
<feature type="transmembrane region" description="Helical" evidence="1">
    <location>
        <begin position="39"/>
        <end position="60"/>
    </location>
</feature>
<dbReference type="PANTHER" id="PTHR42109">
    <property type="entry name" value="UNPLACED GENOMIC SCAFFOLD UM_SCAF_CONTIG_1.265, WHOLE GENOME SHOTGUN SEQUENCE"/>
    <property type="match status" value="1"/>
</dbReference>
<dbReference type="Proteomes" id="UP001147733">
    <property type="component" value="Unassembled WGS sequence"/>
</dbReference>
<evidence type="ECO:0000259" key="2">
    <source>
        <dbReference type="Pfam" id="PF24800"/>
    </source>
</evidence>
<dbReference type="RefSeq" id="XP_056496831.1">
    <property type="nucleotide sequence ID" value="XM_056649700.1"/>
</dbReference>
<evidence type="ECO:0000313" key="3">
    <source>
        <dbReference type="EMBL" id="KAJ5221908.1"/>
    </source>
</evidence>
<feature type="transmembrane region" description="Helical" evidence="1">
    <location>
        <begin position="216"/>
        <end position="241"/>
    </location>
</feature>
<feature type="transmembrane region" description="Helical" evidence="1">
    <location>
        <begin position="6"/>
        <end position="27"/>
    </location>
</feature>
<dbReference type="OrthoDB" id="2560628at2759"/>
<sequence length="387" mass="42948">MTITYRHGISILELLVFLPSFFLASFLVYRHGFRQNSGFLFIATFALARIVGACCDLATINHYSLGLYIAAAICMAVGLSPLMLALTGLLSRANQSIQHKTGKLAMPHFVFIQFRILVTVAMVISIVGITADMSAEGLAHPDIKAKIGMILYLVSGAQICLMVAFFAMHRDAIGRGEKRTLLAAAISTPFILVRLVYATLIWFLHNSSFSMIGGNVTIQLVMSVLEEFAVVITCLGVGITLRVRGKEQGMGYAKFQTYPEDLPWPVGTYIKDNNGNKLYETEWCELKIEILERNDVAMLKRYMTTYGFGTLALADSQNADPFRVAATNGSTDALRLLLVQYVSNPVHQQKWPLEDRRFSLLSVACSHPHVKTVKLLLDSQMPVWKVN</sequence>
<feature type="transmembrane region" description="Helical" evidence="1">
    <location>
        <begin position="149"/>
        <end position="168"/>
    </location>
</feature>
<reference evidence="3" key="1">
    <citation type="submission" date="2022-11" db="EMBL/GenBank/DDBJ databases">
        <authorList>
            <person name="Petersen C."/>
        </authorList>
    </citation>
    <scope>NUCLEOTIDE SEQUENCE</scope>
    <source>
        <strain evidence="3">IBT 23319</strain>
    </source>
</reference>
<evidence type="ECO:0000256" key="1">
    <source>
        <dbReference type="SAM" id="Phobius"/>
    </source>
</evidence>